<dbReference type="SUPFAM" id="SSF50129">
    <property type="entry name" value="GroES-like"/>
    <property type="match status" value="1"/>
</dbReference>
<evidence type="ECO:0000259" key="6">
    <source>
        <dbReference type="SMART" id="SM00829"/>
    </source>
</evidence>
<dbReference type="PANTHER" id="PTHR42683">
    <property type="entry name" value="ALDEHYDE REDUCTASE"/>
    <property type="match status" value="1"/>
</dbReference>
<dbReference type="OrthoDB" id="9806940at2"/>
<dbReference type="EMBL" id="RPFZ01000001">
    <property type="protein sequence ID" value="RPF72135.1"/>
    <property type="molecule type" value="Genomic_DNA"/>
</dbReference>
<evidence type="ECO:0000256" key="5">
    <source>
        <dbReference type="RuleBase" id="RU361277"/>
    </source>
</evidence>
<evidence type="ECO:0000313" key="7">
    <source>
        <dbReference type="EMBL" id="RPF72135.1"/>
    </source>
</evidence>
<dbReference type="CDD" id="cd05283">
    <property type="entry name" value="CAD1"/>
    <property type="match status" value="1"/>
</dbReference>
<dbReference type="InterPro" id="IPR013149">
    <property type="entry name" value="ADH-like_C"/>
</dbReference>
<dbReference type="InterPro" id="IPR011032">
    <property type="entry name" value="GroES-like_sf"/>
</dbReference>
<keyword evidence="2 5" id="KW-0479">Metal-binding</keyword>
<evidence type="ECO:0000256" key="2">
    <source>
        <dbReference type="ARBA" id="ARBA00022723"/>
    </source>
</evidence>
<dbReference type="InterPro" id="IPR036291">
    <property type="entry name" value="NAD(P)-bd_dom_sf"/>
</dbReference>
<dbReference type="GO" id="GO:0008270">
    <property type="term" value="F:zinc ion binding"/>
    <property type="evidence" value="ECO:0007669"/>
    <property type="project" value="InterPro"/>
</dbReference>
<proteinExistence type="inferred from homology"/>
<dbReference type="GO" id="GO:0008106">
    <property type="term" value="F:alcohol dehydrogenase (NADP+) activity"/>
    <property type="evidence" value="ECO:0007669"/>
    <property type="project" value="UniProtKB-ARBA"/>
</dbReference>
<dbReference type="Proteomes" id="UP000275232">
    <property type="component" value="Unassembled WGS sequence"/>
</dbReference>
<evidence type="ECO:0000313" key="8">
    <source>
        <dbReference type="Proteomes" id="UP000275232"/>
    </source>
</evidence>
<dbReference type="SMART" id="SM00829">
    <property type="entry name" value="PKS_ER"/>
    <property type="match status" value="1"/>
</dbReference>
<dbReference type="SUPFAM" id="SSF51735">
    <property type="entry name" value="NAD(P)-binding Rossmann-fold domains"/>
    <property type="match status" value="1"/>
</dbReference>
<keyword evidence="3 5" id="KW-0862">Zinc</keyword>
<organism evidence="7 8">
    <name type="scientific">Aurantiacibacter spongiae</name>
    <dbReference type="NCBI Taxonomy" id="2488860"/>
    <lineage>
        <taxon>Bacteria</taxon>
        <taxon>Pseudomonadati</taxon>
        <taxon>Pseudomonadota</taxon>
        <taxon>Alphaproteobacteria</taxon>
        <taxon>Sphingomonadales</taxon>
        <taxon>Erythrobacteraceae</taxon>
        <taxon>Aurantiacibacter</taxon>
    </lineage>
</organism>
<dbReference type="Pfam" id="PF08240">
    <property type="entry name" value="ADH_N"/>
    <property type="match status" value="1"/>
</dbReference>
<dbReference type="RefSeq" id="WP_123881255.1">
    <property type="nucleotide sequence ID" value="NZ_RPFZ01000001.1"/>
</dbReference>
<comment type="similarity">
    <text evidence="5">Belongs to the zinc-containing alcohol dehydrogenase family.</text>
</comment>
<evidence type="ECO:0000256" key="1">
    <source>
        <dbReference type="ARBA" id="ARBA00001947"/>
    </source>
</evidence>
<evidence type="ECO:0000256" key="3">
    <source>
        <dbReference type="ARBA" id="ARBA00022833"/>
    </source>
</evidence>
<protein>
    <submittedName>
        <fullName evidence="7">NAD(P)-dependent alcohol dehydrogenase</fullName>
    </submittedName>
</protein>
<dbReference type="Pfam" id="PF00107">
    <property type="entry name" value="ADH_zinc_N"/>
    <property type="match status" value="1"/>
</dbReference>
<dbReference type="Gene3D" id="3.90.180.10">
    <property type="entry name" value="Medium-chain alcohol dehydrogenases, catalytic domain"/>
    <property type="match status" value="1"/>
</dbReference>
<dbReference type="AlphaFoldDB" id="A0A3N5DMM2"/>
<sequence>MQVIGFGAKKAGKDLVPMIFDRQNPRAGEVAIDITHCGVCHSDLHQVNDDWGNTVWPCIPGHEIVGTVTHVGEGVSKFSVGDTVGVGCMVNSCQECEQCRMGEEQYCTGPRSVTLTYNGPKKPDGTNTYGGYSTAIIVREEFVLAIPDKIDPRDAAPILCAGITTYQPMKYFGLKEGQVLGVAGIGGLGHMAIQIGKAMGAKVIALTTSKGKKPAAEVLGADEVIVMKDKDALEKHAKSMDLIVNTIPYKHDLNPYIALVKEKGTIAVVGNFLGFDDLDTATMVFNHVGVAGSLIGGIADTREVLEMCAEHDIRPVTELIEMRDIQKAFKRMKKEDVKFRHVIDMATLKNDLKAEKEAIKVDDPVRGVVTG</sequence>
<dbReference type="FunFam" id="3.40.50.720:FF:000022">
    <property type="entry name" value="Cinnamyl alcohol dehydrogenase"/>
    <property type="match status" value="1"/>
</dbReference>
<dbReference type="Gene3D" id="3.40.50.720">
    <property type="entry name" value="NAD(P)-binding Rossmann-like Domain"/>
    <property type="match status" value="1"/>
</dbReference>
<gene>
    <name evidence="7" type="ORF">EG799_11275</name>
</gene>
<dbReference type="InterPro" id="IPR013154">
    <property type="entry name" value="ADH-like_N"/>
</dbReference>
<dbReference type="PROSITE" id="PS00059">
    <property type="entry name" value="ADH_ZINC"/>
    <property type="match status" value="1"/>
</dbReference>
<comment type="caution">
    <text evidence="7">The sequence shown here is derived from an EMBL/GenBank/DDBJ whole genome shotgun (WGS) entry which is preliminary data.</text>
</comment>
<name>A0A3N5DMM2_9SPHN</name>
<dbReference type="InterPro" id="IPR020843">
    <property type="entry name" value="ER"/>
</dbReference>
<keyword evidence="8" id="KW-1185">Reference proteome</keyword>
<dbReference type="InterPro" id="IPR047109">
    <property type="entry name" value="CAD-like"/>
</dbReference>
<accession>A0A3N5DMM2</accession>
<reference evidence="7 8" key="1">
    <citation type="submission" date="2018-11" db="EMBL/GenBank/DDBJ databases">
        <title>Erythrobacter spongiae sp. nov., isolated from a marine sponge.</title>
        <authorList>
            <person name="Zhuang L."/>
            <person name="Luo L."/>
        </authorList>
    </citation>
    <scope>NUCLEOTIDE SEQUENCE [LARGE SCALE GENOMIC DNA]</scope>
    <source>
        <strain evidence="7 8">HN-E23</strain>
    </source>
</reference>
<evidence type="ECO:0000256" key="4">
    <source>
        <dbReference type="ARBA" id="ARBA00023002"/>
    </source>
</evidence>
<dbReference type="InterPro" id="IPR002328">
    <property type="entry name" value="ADH_Zn_CS"/>
</dbReference>
<keyword evidence="4" id="KW-0560">Oxidoreductase</keyword>
<feature type="domain" description="Enoyl reductase (ER)" evidence="6">
    <location>
        <begin position="12"/>
        <end position="343"/>
    </location>
</feature>
<comment type="cofactor">
    <cofactor evidence="1 5">
        <name>Zn(2+)</name>
        <dbReference type="ChEBI" id="CHEBI:29105"/>
    </cofactor>
</comment>